<dbReference type="SUPFAM" id="SSF47781">
    <property type="entry name" value="RuvA domain 2-like"/>
    <property type="match status" value="1"/>
</dbReference>
<accession>A0A7V4WW35</accession>
<comment type="caution">
    <text evidence="1">The sequence shown here is derived from an EMBL/GenBank/DDBJ whole genome shotgun (WGS) entry which is preliminary data.</text>
</comment>
<dbReference type="Pfam" id="PF12836">
    <property type="entry name" value="HHH_3"/>
    <property type="match status" value="1"/>
</dbReference>
<dbReference type="EMBL" id="DRQG01000100">
    <property type="protein sequence ID" value="HGY56162.1"/>
    <property type="molecule type" value="Genomic_DNA"/>
</dbReference>
<organism evidence="1">
    <name type="scientific">Caldithrix abyssi</name>
    <dbReference type="NCBI Taxonomy" id="187145"/>
    <lineage>
        <taxon>Bacteria</taxon>
        <taxon>Pseudomonadati</taxon>
        <taxon>Calditrichota</taxon>
        <taxon>Calditrichia</taxon>
        <taxon>Calditrichales</taxon>
        <taxon>Calditrichaceae</taxon>
        <taxon>Caldithrix</taxon>
    </lineage>
</organism>
<dbReference type="AlphaFoldDB" id="A0A7V4WW35"/>
<dbReference type="Proteomes" id="UP000885779">
    <property type="component" value="Unassembled WGS sequence"/>
</dbReference>
<reference evidence="1" key="1">
    <citation type="journal article" date="2020" name="mSystems">
        <title>Genome- and Community-Level Interaction Insights into Carbon Utilization and Element Cycling Functions of Hydrothermarchaeota in Hydrothermal Sediment.</title>
        <authorList>
            <person name="Zhou Z."/>
            <person name="Liu Y."/>
            <person name="Xu W."/>
            <person name="Pan J."/>
            <person name="Luo Z.H."/>
            <person name="Li M."/>
        </authorList>
    </citation>
    <scope>NUCLEOTIDE SEQUENCE [LARGE SCALE GENOMIC DNA]</scope>
    <source>
        <strain evidence="1">HyVt-577</strain>
    </source>
</reference>
<sequence length="647" mass="76292">MSLSRYAGSIVCLFLLICFGLNRLVAQTDRLTELWAEFARDDPEFVERIQELSEHPVNLNTADKNELLSVPLLTVLQADSILALRKRLGGFRSKRQIRSILGAEYYELTKAFFTTRSRLVKNGAFIHKNYFSLADESAPYPGPNYYDYNKLYYEINDRLRFGLISQKDPGESSFFDYFTGYVRYRGSFFKLIAGSYKLEFGEGLTYSDPFGQQKSSMAVVPFASAINGARPTLSSAENVNQFGVFGELQSFSLFRWQVFYAGNRRDALMDDKGQIIIGMDYDGYHRTPREIASAGQINEQIWGSALTMEIGNRLSIGALASRTHYSPSIQFNKKTVRLNEWRRKYYNYHGEQLNNFSFFYTAQWERLFFSGEYAISGSRRPAYAQTVFLQIDPLKIGFKFWHLDKNYQAPYGRVFDDRNPFPRADEGFYLGLTYSKKRFRFNFYRLFKKELWRSYFYPLPRQGAEWLAQADYRFERADVMLRYRNKQGERFISKATGNSARIQQRQDIYYAQARFKPASVLRLTTRFTHTVLHPFTEKGAALFQDLEWRVLPALQFNFRISFYRTDSYDSRIYEYETDLPGSFANYALYGEGYKWYVRLRWNLMRFFRLWCKFRYAYLQDALPAVFKYHPTGRRLDRGLRIQIQFNF</sequence>
<evidence type="ECO:0000313" key="1">
    <source>
        <dbReference type="EMBL" id="HGY56162.1"/>
    </source>
</evidence>
<proteinExistence type="predicted"/>
<protein>
    <submittedName>
        <fullName evidence="1">Helix-hairpin-helix domain-containing protein</fullName>
    </submittedName>
</protein>
<dbReference type="InterPro" id="IPR010994">
    <property type="entry name" value="RuvA_2-like"/>
</dbReference>
<name>A0A7V4WW35_CALAY</name>
<gene>
    <name evidence="1" type="ORF">ENK44_10695</name>
</gene>